<name>A0ABV0PSY6_9TELE</name>
<proteinExistence type="inferred from homology"/>
<dbReference type="InterPro" id="IPR005016">
    <property type="entry name" value="TDE1/TMS"/>
</dbReference>
<reference evidence="7 8" key="1">
    <citation type="submission" date="2021-06" db="EMBL/GenBank/DDBJ databases">
        <authorList>
            <person name="Palmer J.M."/>
        </authorList>
    </citation>
    <scope>NUCLEOTIDE SEQUENCE [LARGE SCALE GENOMIC DNA]</scope>
    <source>
        <strain evidence="7 8">GA_2019</strain>
        <tissue evidence="7">Muscle</tissue>
    </source>
</reference>
<feature type="non-terminal residue" evidence="7">
    <location>
        <position position="1"/>
    </location>
</feature>
<dbReference type="Pfam" id="PF03348">
    <property type="entry name" value="Serinc"/>
    <property type="match status" value="1"/>
</dbReference>
<comment type="similarity">
    <text evidence="2">Belongs to the TDE1 family.</text>
</comment>
<gene>
    <name evidence="7" type="primary">SERINC1_1</name>
    <name evidence="7" type="ORF">GOODEAATRI_030271</name>
</gene>
<evidence type="ECO:0000313" key="8">
    <source>
        <dbReference type="Proteomes" id="UP001476798"/>
    </source>
</evidence>
<keyword evidence="3 6" id="KW-0812">Transmembrane</keyword>
<evidence type="ECO:0000256" key="4">
    <source>
        <dbReference type="ARBA" id="ARBA00022989"/>
    </source>
</evidence>
<evidence type="ECO:0000256" key="5">
    <source>
        <dbReference type="ARBA" id="ARBA00023136"/>
    </source>
</evidence>
<organism evidence="7 8">
    <name type="scientific">Goodea atripinnis</name>
    <dbReference type="NCBI Taxonomy" id="208336"/>
    <lineage>
        <taxon>Eukaryota</taxon>
        <taxon>Metazoa</taxon>
        <taxon>Chordata</taxon>
        <taxon>Craniata</taxon>
        <taxon>Vertebrata</taxon>
        <taxon>Euteleostomi</taxon>
        <taxon>Actinopterygii</taxon>
        <taxon>Neopterygii</taxon>
        <taxon>Teleostei</taxon>
        <taxon>Neoteleostei</taxon>
        <taxon>Acanthomorphata</taxon>
        <taxon>Ovalentaria</taxon>
        <taxon>Atherinomorphae</taxon>
        <taxon>Cyprinodontiformes</taxon>
        <taxon>Goodeidae</taxon>
        <taxon>Goodea</taxon>
    </lineage>
</organism>
<dbReference type="Proteomes" id="UP001476798">
    <property type="component" value="Unassembled WGS sequence"/>
</dbReference>
<sequence>IRSSNTNQVNKLTMASKQSAILVQGCSSSDMLEESQGPRWVKDNEQDMVQYSYSFFHFMLFLASLYIMMMLTNWY</sequence>
<evidence type="ECO:0000256" key="2">
    <source>
        <dbReference type="ARBA" id="ARBA00006665"/>
    </source>
</evidence>
<comment type="subcellular location">
    <subcellularLocation>
        <location evidence="1">Membrane</location>
        <topology evidence="1">Multi-pass membrane protein</topology>
    </subcellularLocation>
</comment>
<keyword evidence="4 6" id="KW-1133">Transmembrane helix</keyword>
<evidence type="ECO:0000256" key="3">
    <source>
        <dbReference type="ARBA" id="ARBA00022692"/>
    </source>
</evidence>
<evidence type="ECO:0000256" key="6">
    <source>
        <dbReference type="SAM" id="Phobius"/>
    </source>
</evidence>
<dbReference type="PANTHER" id="PTHR10383">
    <property type="entry name" value="SERINE INCORPORATOR"/>
    <property type="match status" value="1"/>
</dbReference>
<accession>A0ABV0PSY6</accession>
<comment type="caution">
    <text evidence="7">The sequence shown here is derived from an EMBL/GenBank/DDBJ whole genome shotgun (WGS) entry which is preliminary data.</text>
</comment>
<feature type="transmembrane region" description="Helical" evidence="6">
    <location>
        <begin position="51"/>
        <end position="71"/>
    </location>
</feature>
<keyword evidence="5 6" id="KW-0472">Membrane</keyword>
<feature type="non-terminal residue" evidence="7">
    <location>
        <position position="75"/>
    </location>
</feature>
<evidence type="ECO:0000313" key="7">
    <source>
        <dbReference type="EMBL" id="MEQ2186595.1"/>
    </source>
</evidence>
<protein>
    <submittedName>
        <fullName evidence="7">Serine incorporator 1</fullName>
    </submittedName>
</protein>
<dbReference type="EMBL" id="JAHRIO010084689">
    <property type="protein sequence ID" value="MEQ2186595.1"/>
    <property type="molecule type" value="Genomic_DNA"/>
</dbReference>
<keyword evidence="8" id="KW-1185">Reference proteome</keyword>
<evidence type="ECO:0000256" key="1">
    <source>
        <dbReference type="ARBA" id="ARBA00004141"/>
    </source>
</evidence>
<dbReference type="PANTHER" id="PTHR10383:SF51">
    <property type="entry name" value="SERINE INCORPORATOR 3"/>
    <property type="match status" value="1"/>
</dbReference>